<evidence type="ECO:0000313" key="1">
    <source>
        <dbReference type="EMBL" id="KAJ9660572.1"/>
    </source>
</evidence>
<keyword evidence="2" id="KW-1185">Reference proteome</keyword>
<comment type="caution">
    <text evidence="1">The sequence shown here is derived from an EMBL/GenBank/DDBJ whole genome shotgun (WGS) entry which is preliminary data.</text>
</comment>
<evidence type="ECO:0000313" key="2">
    <source>
        <dbReference type="Proteomes" id="UP001172386"/>
    </source>
</evidence>
<organism evidence="1 2">
    <name type="scientific">Neophaeococcomyces mojaviensis</name>
    <dbReference type="NCBI Taxonomy" id="3383035"/>
    <lineage>
        <taxon>Eukaryota</taxon>
        <taxon>Fungi</taxon>
        <taxon>Dikarya</taxon>
        <taxon>Ascomycota</taxon>
        <taxon>Pezizomycotina</taxon>
        <taxon>Eurotiomycetes</taxon>
        <taxon>Chaetothyriomycetidae</taxon>
        <taxon>Chaetothyriales</taxon>
        <taxon>Chaetothyriales incertae sedis</taxon>
        <taxon>Neophaeococcomyces</taxon>
    </lineage>
</organism>
<proteinExistence type="predicted"/>
<protein>
    <submittedName>
        <fullName evidence="1">Uncharacterized protein</fullName>
    </submittedName>
</protein>
<reference evidence="1" key="1">
    <citation type="submission" date="2022-10" db="EMBL/GenBank/DDBJ databases">
        <title>Culturing micro-colonial fungi from biological soil crusts in the Mojave desert and describing Neophaeococcomyces mojavensis, and introducing the new genera and species Taxawa tesnikishii.</title>
        <authorList>
            <person name="Kurbessoian T."/>
            <person name="Stajich J.E."/>
        </authorList>
    </citation>
    <scope>NUCLEOTIDE SEQUENCE</scope>
    <source>
        <strain evidence="1">JES_112</strain>
    </source>
</reference>
<dbReference type="EMBL" id="JAPDRQ010000030">
    <property type="protein sequence ID" value="KAJ9660572.1"/>
    <property type="molecule type" value="Genomic_DNA"/>
</dbReference>
<gene>
    <name evidence="1" type="ORF">H2198_002509</name>
</gene>
<dbReference type="Proteomes" id="UP001172386">
    <property type="component" value="Unassembled WGS sequence"/>
</dbReference>
<name>A0ACC3AEL3_9EURO</name>
<sequence>MAQLLNGSVLITGAGSGIGRATALCMAAHGAIKLALGDINLEQLEETKVYVRARVPEVETLLLELDVRSEESVQQAIEKIVTTYGRIDYAINNAGISGPFMPTENVPFSEWQRLLDVNLNGVWLCQRAEIQQMLKQDLQETR</sequence>
<accession>A0ACC3AEL3</accession>